<protein>
    <submittedName>
        <fullName evidence="1">Uncharacterized protein</fullName>
    </submittedName>
</protein>
<proteinExistence type="predicted"/>
<dbReference type="AlphaFoldDB" id="A0A6G0TDZ5"/>
<dbReference type="Proteomes" id="UP000475862">
    <property type="component" value="Unassembled WGS sequence"/>
</dbReference>
<accession>A0A6G0TDZ5</accession>
<evidence type="ECO:0000313" key="1">
    <source>
        <dbReference type="EMBL" id="KAE9531376.1"/>
    </source>
</evidence>
<sequence length="177" mass="20799">MSYQNSKSSCNLTRHAAFGQFCTTSIIKSFSIPKLSRPIFLQHLNVIHGVHSCALTLPHLQNVHKNNMVNKEYFQQFYAVPSLVLQIQLQQHVQFFRHITTNRRINIGRKSFRNYIFHRFSQSDWLFRIYNNRLGLCLSYRKSTSRMAEYQKNCTKNLINNLKLEITKTIKTSSSVP</sequence>
<gene>
    <name evidence="1" type="ORF">AGLY_010582</name>
</gene>
<name>A0A6G0TDZ5_APHGL</name>
<comment type="caution">
    <text evidence="1">The sequence shown here is derived from an EMBL/GenBank/DDBJ whole genome shotgun (WGS) entry which is preliminary data.</text>
</comment>
<organism evidence="1 2">
    <name type="scientific">Aphis glycines</name>
    <name type="common">Soybean aphid</name>
    <dbReference type="NCBI Taxonomy" id="307491"/>
    <lineage>
        <taxon>Eukaryota</taxon>
        <taxon>Metazoa</taxon>
        <taxon>Ecdysozoa</taxon>
        <taxon>Arthropoda</taxon>
        <taxon>Hexapoda</taxon>
        <taxon>Insecta</taxon>
        <taxon>Pterygota</taxon>
        <taxon>Neoptera</taxon>
        <taxon>Paraneoptera</taxon>
        <taxon>Hemiptera</taxon>
        <taxon>Sternorrhyncha</taxon>
        <taxon>Aphidomorpha</taxon>
        <taxon>Aphidoidea</taxon>
        <taxon>Aphididae</taxon>
        <taxon>Aphidini</taxon>
        <taxon>Aphis</taxon>
        <taxon>Aphis</taxon>
    </lineage>
</organism>
<dbReference type="EMBL" id="VYZN01000041">
    <property type="protein sequence ID" value="KAE9531376.1"/>
    <property type="molecule type" value="Genomic_DNA"/>
</dbReference>
<evidence type="ECO:0000313" key="2">
    <source>
        <dbReference type="Proteomes" id="UP000475862"/>
    </source>
</evidence>
<reference evidence="1 2" key="1">
    <citation type="submission" date="2019-08" db="EMBL/GenBank/DDBJ databases">
        <title>The genome of the soybean aphid Biotype 1, its phylome, world population structure and adaptation to the North American continent.</title>
        <authorList>
            <person name="Giordano R."/>
            <person name="Donthu R.K."/>
            <person name="Hernandez A.G."/>
            <person name="Wright C.L."/>
            <person name="Zimin A.V."/>
        </authorList>
    </citation>
    <scope>NUCLEOTIDE SEQUENCE [LARGE SCALE GENOMIC DNA]</scope>
    <source>
        <tissue evidence="1">Whole aphids</tissue>
    </source>
</reference>
<keyword evidence="2" id="KW-1185">Reference proteome</keyword>